<protein>
    <submittedName>
        <fullName evidence="1">Uncharacterized protein</fullName>
    </submittedName>
</protein>
<reference evidence="1 2" key="1">
    <citation type="journal article" date="2020" name="Nature">
        <title>Six reference-quality genomes reveal evolution of bat adaptations.</title>
        <authorList>
            <person name="Jebb D."/>
            <person name="Huang Z."/>
            <person name="Pippel M."/>
            <person name="Hughes G.M."/>
            <person name="Lavrichenko K."/>
            <person name="Devanna P."/>
            <person name="Winkler S."/>
            <person name="Jermiin L.S."/>
            <person name="Skirmuntt E.C."/>
            <person name="Katzourakis A."/>
            <person name="Burkitt-Gray L."/>
            <person name="Ray D.A."/>
            <person name="Sullivan K.A.M."/>
            <person name="Roscito J.G."/>
            <person name="Kirilenko B.M."/>
            <person name="Davalos L.M."/>
            <person name="Corthals A.P."/>
            <person name="Power M.L."/>
            <person name="Jones G."/>
            <person name="Ransome R.D."/>
            <person name="Dechmann D.K.N."/>
            <person name="Locatelli A.G."/>
            <person name="Puechmaille S.J."/>
            <person name="Fedrigo O."/>
            <person name="Jarvis E.D."/>
            <person name="Hiller M."/>
            <person name="Vernes S.C."/>
            <person name="Myers E.W."/>
            <person name="Teeling E.C."/>
        </authorList>
    </citation>
    <scope>NUCLEOTIDE SEQUENCE [LARGE SCALE GENOMIC DNA]</scope>
    <source>
        <strain evidence="1">MRouAeg1</strain>
        <tissue evidence="1">Muscle</tissue>
    </source>
</reference>
<evidence type="ECO:0000313" key="1">
    <source>
        <dbReference type="EMBL" id="KAF6431747.1"/>
    </source>
</evidence>
<sequence length="141" mass="15184">MQLQEFPSQVTPCPGNSSIHRPVNWGKMALTVGLNLGHLRGASAAPERPTASTEAPQCTYPSSTALCPVSLPSLHRGCSWENVQGAVYVETSALVSSSLGTQQKILPDHQNVSGAILRLEVRHYKLPGRSRSQKELVLPFA</sequence>
<dbReference type="Proteomes" id="UP000593571">
    <property type="component" value="Unassembled WGS sequence"/>
</dbReference>
<dbReference type="EMBL" id="JACASE010000010">
    <property type="protein sequence ID" value="KAF6431747.1"/>
    <property type="molecule type" value="Genomic_DNA"/>
</dbReference>
<gene>
    <name evidence="1" type="ORF">HJG63_008224</name>
</gene>
<keyword evidence="2" id="KW-1185">Reference proteome</keyword>
<dbReference type="AlphaFoldDB" id="A0A7J8E8A5"/>
<organism evidence="1 2">
    <name type="scientific">Rousettus aegyptiacus</name>
    <name type="common">Egyptian fruit bat</name>
    <name type="synonym">Pteropus aegyptiacus</name>
    <dbReference type="NCBI Taxonomy" id="9407"/>
    <lineage>
        <taxon>Eukaryota</taxon>
        <taxon>Metazoa</taxon>
        <taxon>Chordata</taxon>
        <taxon>Craniata</taxon>
        <taxon>Vertebrata</taxon>
        <taxon>Euteleostomi</taxon>
        <taxon>Mammalia</taxon>
        <taxon>Eutheria</taxon>
        <taxon>Laurasiatheria</taxon>
        <taxon>Chiroptera</taxon>
        <taxon>Yinpterochiroptera</taxon>
        <taxon>Pteropodoidea</taxon>
        <taxon>Pteropodidae</taxon>
        <taxon>Rousettinae</taxon>
        <taxon>Rousettus</taxon>
    </lineage>
</organism>
<accession>A0A7J8E8A5</accession>
<proteinExistence type="predicted"/>
<name>A0A7J8E8A5_ROUAE</name>
<evidence type="ECO:0000313" key="2">
    <source>
        <dbReference type="Proteomes" id="UP000593571"/>
    </source>
</evidence>
<comment type="caution">
    <text evidence="1">The sequence shown here is derived from an EMBL/GenBank/DDBJ whole genome shotgun (WGS) entry which is preliminary data.</text>
</comment>